<dbReference type="RefSeq" id="XP_041166292.1">
    <property type="nucleotide sequence ID" value="XM_041297115.1"/>
</dbReference>
<comment type="caution">
    <text evidence="1">The sequence shown here is derived from an EMBL/GenBank/DDBJ whole genome shotgun (WGS) entry which is preliminary data.</text>
</comment>
<dbReference type="Proteomes" id="UP000719766">
    <property type="component" value="Unassembled WGS sequence"/>
</dbReference>
<protein>
    <submittedName>
        <fullName evidence="1">Uncharacterized protein</fullName>
    </submittedName>
</protein>
<sequence length="60" mass="6608">GQHVTNQSVFINTALILWAWTPGQHNPAAKIDMLAFSDTANIHAIPFEICFTRELCAPGK</sequence>
<accession>A0A9P7J5F5</accession>
<dbReference type="GeneID" id="64590879"/>
<dbReference type="OrthoDB" id="2685000at2759"/>
<dbReference type="EMBL" id="JABBWE010000004">
    <property type="protein sequence ID" value="KAG1803946.1"/>
    <property type="molecule type" value="Genomic_DNA"/>
</dbReference>
<organism evidence="1 2">
    <name type="scientific">Suillus plorans</name>
    <dbReference type="NCBI Taxonomy" id="116603"/>
    <lineage>
        <taxon>Eukaryota</taxon>
        <taxon>Fungi</taxon>
        <taxon>Dikarya</taxon>
        <taxon>Basidiomycota</taxon>
        <taxon>Agaricomycotina</taxon>
        <taxon>Agaricomycetes</taxon>
        <taxon>Agaricomycetidae</taxon>
        <taxon>Boletales</taxon>
        <taxon>Suillineae</taxon>
        <taxon>Suillaceae</taxon>
        <taxon>Suillus</taxon>
    </lineage>
</organism>
<name>A0A9P7J5F5_9AGAM</name>
<proteinExistence type="predicted"/>
<reference evidence="1" key="1">
    <citation type="journal article" date="2020" name="New Phytol.">
        <title>Comparative genomics reveals dynamic genome evolution in host specialist ectomycorrhizal fungi.</title>
        <authorList>
            <person name="Lofgren L.A."/>
            <person name="Nguyen N.H."/>
            <person name="Vilgalys R."/>
            <person name="Ruytinx J."/>
            <person name="Liao H.L."/>
            <person name="Branco S."/>
            <person name="Kuo A."/>
            <person name="LaButti K."/>
            <person name="Lipzen A."/>
            <person name="Andreopoulos W."/>
            <person name="Pangilinan J."/>
            <person name="Riley R."/>
            <person name="Hundley H."/>
            <person name="Na H."/>
            <person name="Barry K."/>
            <person name="Grigoriev I.V."/>
            <person name="Stajich J.E."/>
            <person name="Kennedy P.G."/>
        </authorList>
    </citation>
    <scope>NUCLEOTIDE SEQUENCE</scope>
    <source>
        <strain evidence="1">S12</strain>
    </source>
</reference>
<evidence type="ECO:0000313" key="2">
    <source>
        <dbReference type="Proteomes" id="UP000719766"/>
    </source>
</evidence>
<dbReference type="AlphaFoldDB" id="A0A9P7J5F5"/>
<keyword evidence="2" id="KW-1185">Reference proteome</keyword>
<gene>
    <name evidence="1" type="ORF">HD556DRAFT_1226828</name>
</gene>
<evidence type="ECO:0000313" key="1">
    <source>
        <dbReference type="EMBL" id="KAG1803946.1"/>
    </source>
</evidence>
<feature type="non-terminal residue" evidence="1">
    <location>
        <position position="60"/>
    </location>
</feature>